<keyword evidence="1" id="KW-0472">Membrane</keyword>
<evidence type="ECO:0000256" key="1">
    <source>
        <dbReference type="SAM" id="Phobius"/>
    </source>
</evidence>
<dbReference type="AlphaFoldDB" id="A0A161YJ46"/>
<keyword evidence="1" id="KW-1133">Transmembrane helix</keyword>
<dbReference type="EMBL" id="AUXX01000045">
    <property type="protein sequence ID" value="KZN61220.1"/>
    <property type="molecule type" value="Genomic_DNA"/>
</dbReference>
<organism evidence="2 3">
    <name type="scientific">Pseudoalteromonas luteoviolacea S4060-1</name>
    <dbReference type="NCBI Taxonomy" id="1365257"/>
    <lineage>
        <taxon>Bacteria</taxon>
        <taxon>Pseudomonadati</taxon>
        <taxon>Pseudomonadota</taxon>
        <taxon>Gammaproteobacteria</taxon>
        <taxon>Alteromonadales</taxon>
        <taxon>Pseudoalteromonadaceae</taxon>
        <taxon>Pseudoalteromonas</taxon>
    </lineage>
</organism>
<feature type="transmembrane region" description="Helical" evidence="1">
    <location>
        <begin position="33"/>
        <end position="52"/>
    </location>
</feature>
<sequence length="56" mass="6494">MNNKKIFFTIALGYLIYVGSLIVDFQASDLSSLIFVLLVYFHRAGFHHLIWFGKDL</sequence>
<evidence type="ECO:0000313" key="3">
    <source>
        <dbReference type="Proteomes" id="UP000076661"/>
    </source>
</evidence>
<protein>
    <submittedName>
        <fullName evidence="2">Uncharacterized protein</fullName>
    </submittedName>
</protein>
<accession>A0A161YJ46</accession>
<dbReference type="Proteomes" id="UP000076661">
    <property type="component" value="Unassembled WGS sequence"/>
</dbReference>
<reference evidence="2 3" key="1">
    <citation type="submission" date="2013-07" db="EMBL/GenBank/DDBJ databases">
        <title>Comparative Genomic and Metabolomic Analysis of Twelve Strains of Pseudoalteromonas luteoviolacea.</title>
        <authorList>
            <person name="Vynne N.G."/>
            <person name="Mansson M."/>
            <person name="Gram L."/>
        </authorList>
    </citation>
    <scope>NUCLEOTIDE SEQUENCE [LARGE SCALE GENOMIC DNA]</scope>
    <source>
        <strain evidence="2 3">S4060-1</strain>
    </source>
</reference>
<dbReference type="PATRIC" id="fig|1365257.3.peg.4099"/>
<proteinExistence type="predicted"/>
<evidence type="ECO:0000313" key="2">
    <source>
        <dbReference type="EMBL" id="KZN61220.1"/>
    </source>
</evidence>
<name>A0A161YJ46_9GAMM</name>
<gene>
    <name evidence="2" type="ORF">N478_03945</name>
</gene>
<keyword evidence="1" id="KW-0812">Transmembrane</keyword>
<comment type="caution">
    <text evidence="2">The sequence shown here is derived from an EMBL/GenBank/DDBJ whole genome shotgun (WGS) entry which is preliminary data.</text>
</comment>
<feature type="transmembrane region" description="Helical" evidence="1">
    <location>
        <begin position="7"/>
        <end position="27"/>
    </location>
</feature>